<keyword evidence="1" id="KW-0812">Transmembrane</keyword>
<proteinExistence type="predicted"/>
<evidence type="ECO:0000256" key="1">
    <source>
        <dbReference type="SAM" id="Phobius"/>
    </source>
</evidence>
<name>A0ABW0B5H0_9ACTN</name>
<feature type="transmembrane region" description="Helical" evidence="1">
    <location>
        <begin position="42"/>
        <end position="60"/>
    </location>
</feature>
<comment type="caution">
    <text evidence="2">The sequence shown here is derived from an EMBL/GenBank/DDBJ whole genome shotgun (WGS) entry which is preliminary data.</text>
</comment>
<evidence type="ECO:0000313" key="3">
    <source>
        <dbReference type="Proteomes" id="UP001596208"/>
    </source>
</evidence>
<organism evidence="2 3">
    <name type="scientific">Streptomyces mutomycini</name>
    <dbReference type="NCBI Taxonomy" id="284036"/>
    <lineage>
        <taxon>Bacteria</taxon>
        <taxon>Bacillati</taxon>
        <taxon>Actinomycetota</taxon>
        <taxon>Actinomycetes</taxon>
        <taxon>Kitasatosporales</taxon>
        <taxon>Streptomycetaceae</taxon>
        <taxon>Streptomyces</taxon>
    </lineage>
</organism>
<accession>A0ABW0B5H0</accession>
<dbReference type="Proteomes" id="UP001596208">
    <property type="component" value="Unassembled WGS sequence"/>
</dbReference>
<sequence>MPRKTSNSKAGLLLSLGSSAIAVVRTVRQMRRTRGTGNRLTTANTVAGLLPLITSALLILRRLRGRSSGRSRAAGGQ</sequence>
<evidence type="ECO:0000313" key="2">
    <source>
        <dbReference type="EMBL" id="MFC5172530.1"/>
    </source>
</evidence>
<keyword evidence="3" id="KW-1185">Reference proteome</keyword>
<dbReference type="EMBL" id="JBHSKI010000007">
    <property type="protein sequence ID" value="MFC5172530.1"/>
    <property type="molecule type" value="Genomic_DNA"/>
</dbReference>
<keyword evidence="1" id="KW-1133">Transmembrane helix</keyword>
<gene>
    <name evidence="2" type="ORF">ACFPRK_18300</name>
</gene>
<keyword evidence="1" id="KW-0472">Membrane</keyword>
<dbReference type="RefSeq" id="WP_031090614.1">
    <property type="nucleotide sequence ID" value="NZ_JBFADZ010000001.1"/>
</dbReference>
<protein>
    <submittedName>
        <fullName evidence="2">Uncharacterized protein</fullName>
    </submittedName>
</protein>
<reference evidence="3" key="1">
    <citation type="journal article" date="2019" name="Int. J. Syst. Evol. Microbiol.">
        <title>The Global Catalogue of Microorganisms (GCM) 10K type strain sequencing project: providing services to taxonomists for standard genome sequencing and annotation.</title>
        <authorList>
            <consortium name="The Broad Institute Genomics Platform"/>
            <consortium name="The Broad Institute Genome Sequencing Center for Infectious Disease"/>
            <person name="Wu L."/>
            <person name="Ma J."/>
        </authorList>
    </citation>
    <scope>NUCLEOTIDE SEQUENCE [LARGE SCALE GENOMIC DNA]</scope>
    <source>
        <strain evidence="3">CGMCC 4.1721</strain>
    </source>
</reference>